<evidence type="ECO:0000313" key="11">
    <source>
        <dbReference type="Proteomes" id="UP001165120"/>
    </source>
</evidence>
<gene>
    <name evidence="10" type="ORF">Cboi02_000599000</name>
</gene>
<evidence type="ECO:0000256" key="4">
    <source>
        <dbReference type="ARBA" id="ARBA00022692"/>
    </source>
</evidence>
<keyword evidence="8 9" id="KW-0472">Membrane</keyword>
<dbReference type="InterPro" id="IPR007512">
    <property type="entry name" value="Mic10"/>
</dbReference>
<keyword evidence="11" id="KW-1185">Reference proteome</keyword>
<dbReference type="Proteomes" id="UP001165120">
    <property type="component" value="Unassembled WGS sequence"/>
</dbReference>
<dbReference type="PANTHER" id="PTHR21304">
    <property type="entry name" value="MICOS COMPLEX SUBUNIT MIC10"/>
    <property type="match status" value="1"/>
</dbReference>
<comment type="caution">
    <text evidence="10">The sequence shown here is derived from an EMBL/GenBank/DDBJ whole genome shotgun (WGS) entry which is preliminary data.</text>
</comment>
<keyword evidence="4 9" id="KW-0812">Transmembrane</keyword>
<evidence type="ECO:0000256" key="2">
    <source>
        <dbReference type="ARBA" id="ARBA00004434"/>
    </source>
</evidence>
<dbReference type="Pfam" id="PF04418">
    <property type="entry name" value="DUF543"/>
    <property type="match status" value="1"/>
</dbReference>
<evidence type="ECO:0000256" key="1">
    <source>
        <dbReference type="ARBA" id="ARBA00002689"/>
    </source>
</evidence>
<evidence type="ECO:0000256" key="5">
    <source>
        <dbReference type="ARBA" id="ARBA00022792"/>
    </source>
</evidence>
<evidence type="ECO:0000256" key="6">
    <source>
        <dbReference type="ARBA" id="ARBA00022989"/>
    </source>
</evidence>
<evidence type="ECO:0000256" key="9">
    <source>
        <dbReference type="RuleBase" id="RU363011"/>
    </source>
</evidence>
<dbReference type="EMBL" id="BSXN01003313">
    <property type="protein sequence ID" value="GME78995.1"/>
    <property type="molecule type" value="Genomic_DNA"/>
</dbReference>
<dbReference type="PANTHER" id="PTHR21304:SF0">
    <property type="entry name" value="MICOS COMPLEX SUBUNIT MIC10"/>
    <property type="match status" value="1"/>
</dbReference>
<name>A0A9W6T5E1_CANBO</name>
<keyword evidence="5 9" id="KW-0999">Mitochondrion inner membrane</keyword>
<accession>A0A9W6T5E1</accession>
<dbReference type="GO" id="GO:0061617">
    <property type="term" value="C:MICOS complex"/>
    <property type="evidence" value="ECO:0007669"/>
    <property type="project" value="UniProtKB-UniRule"/>
</dbReference>
<feature type="transmembrane region" description="Helical" evidence="9">
    <location>
        <begin position="20"/>
        <end position="44"/>
    </location>
</feature>
<comment type="subunit">
    <text evidence="9">Component of the mitochondrial contact site and cristae organizing system (MICOS) complex.</text>
</comment>
<dbReference type="OrthoDB" id="1916310at2759"/>
<keyword evidence="7 9" id="KW-0496">Mitochondrion</keyword>
<protein>
    <recommendedName>
        <fullName evidence="9">MICOS complex subunit MIC10</fullName>
    </recommendedName>
</protein>
<proteinExistence type="inferred from homology"/>
<comment type="function">
    <text evidence="1 9">Component of the MICOS complex, a large protein complex of the mitochondrial inner membrane that plays crucial roles in the maintenance of crista junctions, inner membrane architecture, and formation of contact sites to the outer membrane.</text>
</comment>
<organism evidence="10 11">
    <name type="scientific">Candida boidinii</name>
    <name type="common">Yeast</name>
    <dbReference type="NCBI Taxonomy" id="5477"/>
    <lineage>
        <taxon>Eukaryota</taxon>
        <taxon>Fungi</taxon>
        <taxon>Dikarya</taxon>
        <taxon>Ascomycota</taxon>
        <taxon>Saccharomycotina</taxon>
        <taxon>Pichiomycetes</taxon>
        <taxon>Pichiales</taxon>
        <taxon>Pichiaceae</taxon>
        <taxon>Ogataea</taxon>
        <taxon>Ogataea/Candida clade</taxon>
    </lineage>
</organism>
<keyword evidence="6 9" id="KW-1133">Transmembrane helix</keyword>
<comment type="subcellular location">
    <subcellularLocation>
        <location evidence="2 9">Mitochondrion inner membrane</location>
        <topology evidence="2 9">Single-pass membrane protein</topology>
    </subcellularLocation>
</comment>
<reference evidence="10" key="1">
    <citation type="submission" date="2023-04" db="EMBL/GenBank/DDBJ databases">
        <title>Candida boidinii NBRC 10035.</title>
        <authorList>
            <person name="Ichikawa N."/>
            <person name="Sato H."/>
            <person name="Tonouchi N."/>
        </authorList>
    </citation>
    <scope>NUCLEOTIDE SEQUENCE</scope>
    <source>
        <strain evidence="10">NBRC 10035</strain>
    </source>
</reference>
<evidence type="ECO:0000256" key="8">
    <source>
        <dbReference type="ARBA" id="ARBA00023136"/>
    </source>
</evidence>
<evidence type="ECO:0000313" key="10">
    <source>
        <dbReference type="EMBL" id="GME78995.1"/>
    </source>
</evidence>
<comment type="similarity">
    <text evidence="3 9">Belongs to the MICOS complex subunit Mic10 family.</text>
</comment>
<sequence>MSSTVSTTPSSTLIDSKWDLVLSNAIVKTGLGFGAGVLASVLVFRRRSFPVWIGVGFGLGRAYAEGDSIFRSSGLREIKA</sequence>
<evidence type="ECO:0000256" key="7">
    <source>
        <dbReference type="ARBA" id="ARBA00023128"/>
    </source>
</evidence>
<evidence type="ECO:0000256" key="3">
    <source>
        <dbReference type="ARBA" id="ARBA00006792"/>
    </source>
</evidence>
<dbReference type="AlphaFoldDB" id="A0A9W6T5E1"/>